<organism evidence="2 3">
    <name type="scientific">Plantibacter cousiniae</name>
    <name type="common">nom. nud.</name>
    <dbReference type="NCBI Taxonomy" id="199709"/>
    <lineage>
        <taxon>Bacteria</taxon>
        <taxon>Bacillati</taxon>
        <taxon>Actinomycetota</taxon>
        <taxon>Actinomycetes</taxon>
        <taxon>Micrococcales</taxon>
        <taxon>Microbacteriaceae</taxon>
        <taxon>Plantibacter</taxon>
    </lineage>
</organism>
<name>A0ABY1LLV3_9MICO</name>
<dbReference type="Proteomes" id="UP000190827">
    <property type="component" value="Unassembled WGS sequence"/>
</dbReference>
<dbReference type="EMBL" id="FUZO01000001">
    <property type="protein sequence ID" value="SKC47657.1"/>
    <property type="molecule type" value="Genomic_DNA"/>
</dbReference>
<comment type="caution">
    <text evidence="2">The sequence shown here is derived from an EMBL/GenBank/DDBJ whole genome shotgun (WGS) entry which is preliminary data.</text>
</comment>
<evidence type="ECO:0000259" key="1">
    <source>
        <dbReference type="Pfam" id="PF25355"/>
    </source>
</evidence>
<evidence type="ECO:0000313" key="3">
    <source>
        <dbReference type="Proteomes" id="UP000190827"/>
    </source>
</evidence>
<reference evidence="2 3" key="1">
    <citation type="submission" date="2017-02" db="EMBL/GenBank/DDBJ databases">
        <authorList>
            <person name="Varghese N."/>
            <person name="Submissions S."/>
        </authorList>
    </citation>
    <scope>NUCLEOTIDE SEQUENCE [LARGE SCALE GENOMIC DNA]</scope>
    <source>
        <strain evidence="2 3">VKM Ac-1787</strain>
    </source>
</reference>
<evidence type="ECO:0000313" key="2">
    <source>
        <dbReference type="EMBL" id="SKC47657.1"/>
    </source>
</evidence>
<sequence length="111" mass="12345">MRHNHCMGVLIYGAGSHYDFDDRVLAHLRAAIGNKLRRRESFFVEWTKGAVDGGGRVSLWITSDVPLQFRFAQPEPPVNQAWVRALLDSSYTPGGMMLTPEPSTATDPETA</sequence>
<accession>A0ABY1LLV3</accession>
<keyword evidence="3" id="KW-1185">Reference proteome</keyword>
<feature type="domain" description="DUF7882" evidence="1">
    <location>
        <begin position="7"/>
        <end position="101"/>
    </location>
</feature>
<dbReference type="InterPro" id="IPR057204">
    <property type="entry name" value="DUF7882"/>
</dbReference>
<gene>
    <name evidence="2" type="ORF">SAMN06295973_1266</name>
</gene>
<dbReference type="Pfam" id="PF25355">
    <property type="entry name" value="DUF7882"/>
    <property type="match status" value="1"/>
</dbReference>
<protein>
    <recommendedName>
        <fullName evidence="1">DUF7882 domain-containing protein</fullName>
    </recommendedName>
</protein>
<proteinExistence type="predicted"/>